<dbReference type="EMBL" id="LNKT01000045">
    <property type="protein sequence ID" value="KYJ86226.1"/>
    <property type="molecule type" value="Genomic_DNA"/>
</dbReference>
<feature type="transmembrane region" description="Helical" evidence="1">
    <location>
        <begin position="233"/>
        <end position="251"/>
    </location>
</feature>
<feature type="transmembrane region" description="Helical" evidence="1">
    <location>
        <begin position="174"/>
        <end position="195"/>
    </location>
</feature>
<dbReference type="Proteomes" id="UP000075359">
    <property type="component" value="Unassembled WGS sequence"/>
</dbReference>
<feature type="transmembrane region" description="Helical" evidence="1">
    <location>
        <begin position="12"/>
        <end position="30"/>
    </location>
</feature>
<name>A0A151CFD8_9BACT</name>
<comment type="caution">
    <text evidence="2">The sequence shown here is derived from an EMBL/GenBank/DDBJ whole genome shotgun (WGS) entry which is preliminary data.</text>
</comment>
<gene>
    <name evidence="2" type="ORF">AS592_01865</name>
</gene>
<protein>
    <submittedName>
        <fullName evidence="2">Cytochrome C</fullName>
    </submittedName>
</protein>
<dbReference type="AlphaFoldDB" id="A0A151CFD8"/>
<keyword evidence="1" id="KW-0472">Membrane</keyword>
<dbReference type="STRING" id="1630136.AS592_01865"/>
<keyword evidence="1" id="KW-1133">Transmembrane helix</keyword>
<feature type="transmembrane region" description="Helical" evidence="1">
    <location>
        <begin position="149"/>
        <end position="167"/>
    </location>
</feature>
<accession>A0A151CFD8</accession>
<keyword evidence="1" id="KW-0812">Transmembrane</keyword>
<keyword evidence="3" id="KW-1185">Reference proteome</keyword>
<organism evidence="2 3">
    <name type="scientific">Sulfurovum riftiae</name>
    <dbReference type="NCBI Taxonomy" id="1630136"/>
    <lineage>
        <taxon>Bacteria</taxon>
        <taxon>Pseudomonadati</taxon>
        <taxon>Campylobacterota</taxon>
        <taxon>Epsilonproteobacteria</taxon>
        <taxon>Campylobacterales</taxon>
        <taxon>Sulfurovaceae</taxon>
        <taxon>Sulfurovum</taxon>
    </lineage>
</organism>
<sequence length="262" mass="30272">MHMSSLAKARIFTLLALGILLYWFVIPAVFTHNVVEMGRQGKGDQLSDLTIKTWDYYQDGRYVSPNIPKEDANNLKKMIEDDMELNVVTAPIWYVSLEAPNYPKDAFPEGIPVFYHFDGFSGDVHEMNTINHYIGMDPMERGAPYLRMLAPYALIFVAWIMVMFMIYNNRIWNLLMLVPVALPVVFIGFYSYWLYWFGHHMHDWGAFKIKPFTPTVFGDGKVAQFTTHSYPTLGFWLLVAMSVLSILALAAKRKYQKSQQEA</sequence>
<evidence type="ECO:0000256" key="1">
    <source>
        <dbReference type="SAM" id="Phobius"/>
    </source>
</evidence>
<proteinExistence type="predicted"/>
<reference evidence="2 3" key="1">
    <citation type="submission" date="2015-11" db="EMBL/GenBank/DDBJ databases">
        <title>Draft genome of Sulfurovum riftiae 1812E, a member of the Epsilonproteobacteria isolated from the tube of the deep-sea hydrothermal vent tubewom Riftia pachyptila.</title>
        <authorList>
            <person name="Vetriani C."/>
            <person name="Giovannelli D."/>
        </authorList>
    </citation>
    <scope>NUCLEOTIDE SEQUENCE [LARGE SCALE GENOMIC DNA]</scope>
    <source>
        <strain evidence="2 3">1812E</strain>
    </source>
</reference>
<evidence type="ECO:0000313" key="2">
    <source>
        <dbReference type="EMBL" id="KYJ86226.1"/>
    </source>
</evidence>
<dbReference type="OrthoDB" id="9809859at2"/>
<evidence type="ECO:0000313" key="3">
    <source>
        <dbReference type="Proteomes" id="UP000075359"/>
    </source>
</evidence>